<dbReference type="HOGENOM" id="CLU_2912706_0_0_9"/>
<sequence>MFHFPSLVLPRSGVVRVKDYSSLSKSSTPSGFNMKFSNKKAPFLYAKKRGLIVSVRIASLR</sequence>
<evidence type="ECO:0000313" key="2">
    <source>
        <dbReference type="Proteomes" id="UP000001417"/>
    </source>
</evidence>
<dbReference type="KEGG" id="bce:BC0741"/>
<accession>Q81HR3</accession>
<protein>
    <submittedName>
        <fullName evidence="1">Uncharacterized protein</fullName>
    </submittedName>
</protein>
<dbReference type="EMBL" id="AE016877">
    <property type="protein sequence ID" value="AAP07732.1"/>
    <property type="molecule type" value="Genomic_DNA"/>
</dbReference>
<dbReference type="Proteomes" id="UP000001417">
    <property type="component" value="Chromosome"/>
</dbReference>
<evidence type="ECO:0000313" key="1">
    <source>
        <dbReference type="EMBL" id="AAP07732.1"/>
    </source>
</evidence>
<keyword evidence="2" id="KW-1185">Reference proteome</keyword>
<dbReference type="AlphaFoldDB" id="Q81HR3"/>
<organism evidence="1 2">
    <name type="scientific">Bacillus cereus (strain ATCC 14579 / DSM 31 / CCUG 7414 / JCM 2152 / NBRC 15305 / NCIMB 9373 / NCTC 2599 / NRRL B-3711)</name>
    <dbReference type="NCBI Taxonomy" id="226900"/>
    <lineage>
        <taxon>Bacteria</taxon>
        <taxon>Bacillati</taxon>
        <taxon>Bacillota</taxon>
        <taxon>Bacilli</taxon>
        <taxon>Bacillales</taxon>
        <taxon>Bacillaceae</taxon>
        <taxon>Bacillus</taxon>
        <taxon>Bacillus cereus group</taxon>
    </lineage>
</organism>
<gene>
    <name evidence="1" type="ordered locus">BC_0741</name>
</gene>
<name>Q81HR3_BACCR</name>
<reference evidence="1 2" key="1">
    <citation type="journal article" date="2003" name="Nature">
        <title>Genome sequence of Bacillus cereus and comparative analysis with Bacillus anthracis.</title>
        <authorList>
            <person name="Ivanova N."/>
            <person name="Sorokin A."/>
            <person name="Anderson I."/>
            <person name="Galleron N."/>
            <person name="Candelon B."/>
            <person name="Kapatral V."/>
            <person name="Bhattacharyya A."/>
            <person name="Reznik G."/>
            <person name="Mikhailova N."/>
            <person name="Lapidus A."/>
            <person name="Chu L."/>
            <person name="Mazur M."/>
            <person name="Goltsman E."/>
            <person name="Larsen N."/>
            <person name="D'Souza M."/>
            <person name="Walunas T."/>
            <person name="Grechkin Y."/>
            <person name="Pusch G."/>
            <person name="Haselkorn R."/>
            <person name="Fonstein M."/>
            <person name="Ehrlich S.D."/>
            <person name="Overbeek R."/>
            <person name="Kyrpides N."/>
        </authorList>
    </citation>
    <scope>NUCLEOTIDE SEQUENCE [LARGE SCALE GENOMIC DNA]</scope>
    <source>
        <strain evidence="2">ATCC 14579 / DSM 31 / CCUG 7414 / JCM 2152 / NBRC 15305 / NCIMB 9373 / NCTC 2599 / NRRL B-3711</strain>
    </source>
</reference>
<proteinExistence type="predicted"/>